<evidence type="ECO:0000313" key="2">
    <source>
        <dbReference type="Proteomes" id="UP000283426"/>
    </source>
</evidence>
<accession>A0A412WPW2</accession>
<dbReference type="EMBL" id="QRYW01000006">
    <property type="protein sequence ID" value="RGV29278.1"/>
    <property type="molecule type" value="Genomic_DNA"/>
</dbReference>
<protein>
    <submittedName>
        <fullName evidence="1">Uncharacterized protein</fullName>
    </submittedName>
</protein>
<dbReference type="RefSeq" id="WP_118107460.1">
    <property type="nucleotide sequence ID" value="NZ_QRYW01000006.1"/>
</dbReference>
<dbReference type="AlphaFoldDB" id="A0A412WPW2"/>
<comment type="caution">
    <text evidence="1">The sequence shown here is derived from an EMBL/GenBank/DDBJ whole genome shotgun (WGS) entry which is preliminary data.</text>
</comment>
<reference evidence="1 2" key="1">
    <citation type="submission" date="2018-08" db="EMBL/GenBank/DDBJ databases">
        <title>A genome reference for cultivated species of the human gut microbiota.</title>
        <authorList>
            <person name="Zou Y."/>
            <person name="Xue W."/>
            <person name="Luo G."/>
        </authorList>
    </citation>
    <scope>NUCLEOTIDE SEQUENCE [LARGE SCALE GENOMIC DNA]</scope>
    <source>
        <strain evidence="1 2">AF14-6AC</strain>
    </source>
</reference>
<sequence>MKMEQPATISQSINLQEKALELKSKIVDSIDVWGKNLIDSFVSDKPKLKPLSVYMKRGLTNGLARYDNKITKSVDNIMLFISDEKGNYDTAKVFDDVMSMFKDMDEMNFNIGPLSGIIGKGVIKIKIPDSMFTSFFFGNTGAIKITESDLTELKNLFIQ</sequence>
<dbReference type="Proteomes" id="UP000283426">
    <property type="component" value="Unassembled WGS sequence"/>
</dbReference>
<proteinExistence type="predicted"/>
<evidence type="ECO:0000313" key="1">
    <source>
        <dbReference type="EMBL" id="RGV29278.1"/>
    </source>
</evidence>
<organism evidence="1 2">
    <name type="scientific">Odoribacter splanchnicus</name>
    <dbReference type="NCBI Taxonomy" id="28118"/>
    <lineage>
        <taxon>Bacteria</taxon>
        <taxon>Pseudomonadati</taxon>
        <taxon>Bacteroidota</taxon>
        <taxon>Bacteroidia</taxon>
        <taxon>Bacteroidales</taxon>
        <taxon>Odoribacteraceae</taxon>
        <taxon>Odoribacter</taxon>
    </lineage>
</organism>
<gene>
    <name evidence="1" type="ORF">DWW24_04145</name>
</gene>
<name>A0A412WPW2_9BACT</name>